<reference evidence="3" key="1">
    <citation type="submission" date="2022-11" db="UniProtKB">
        <authorList>
            <consortium name="WormBaseParasite"/>
        </authorList>
    </citation>
    <scope>IDENTIFICATION</scope>
</reference>
<evidence type="ECO:0000256" key="1">
    <source>
        <dbReference type="SAM" id="SignalP"/>
    </source>
</evidence>
<keyword evidence="1" id="KW-0732">Signal</keyword>
<evidence type="ECO:0000313" key="3">
    <source>
        <dbReference type="WBParaSite" id="jg24304"/>
    </source>
</evidence>
<organism evidence="2 3">
    <name type="scientific">Ditylenchus dipsaci</name>
    <dbReference type="NCBI Taxonomy" id="166011"/>
    <lineage>
        <taxon>Eukaryota</taxon>
        <taxon>Metazoa</taxon>
        <taxon>Ecdysozoa</taxon>
        <taxon>Nematoda</taxon>
        <taxon>Chromadorea</taxon>
        <taxon>Rhabditida</taxon>
        <taxon>Tylenchina</taxon>
        <taxon>Tylenchomorpha</taxon>
        <taxon>Sphaerularioidea</taxon>
        <taxon>Anguinidae</taxon>
        <taxon>Anguininae</taxon>
        <taxon>Ditylenchus</taxon>
    </lineage>
</organism>
<sequence length="124" mass="13940">MNAGGVSSSTSLIVLIGLALSLLMGIVQCSRMDDELLIRNLFLKHYLQPKQTDDRISYTIPRQALLKYSQNTRQPAEANTNAYSSFWRGRRTPTLLANAPLPYSDYTPTPCRWKLCASLFRGSL</sequence>
<name>A0A915DXT2_9BILA</name>
<proteinExistence type="predicted"/>
<evidence type="ECO:0000313" key="2">
    <source>
        <dbReference type="Proteomes" id="UP000887574"/>
    </source>
</evidence>
<accession>A0A915DXT2</accession>
<dbReference type="AlphaFoldDB" id="A0A915DXT2"/>
<feature type="signal peptide" evidence="1">
    <location>
        <begin position="1"/>
        <end position="29"/>
    </location>
</feature>
<keyword evidence="2" id="KW-1185">Reference proteome</keyword>
<feature type="chain" id="PRO_5036835077" evidence="1">
    <location>
        <begin position="30"/>
        <end position="124"/>
    </location>
</feature>
<dbReference type="WBParaSite" id="jg24304">
    <property type="protein sequence ID" value="jg24304"/>
    <property type="gene ID" value="jg24304"/>
</dbReference>
<dbReference type="Proteomes" id="UP000887574">
    <property type="component" value="Unplaced"/>
</dbReference>
<protein>
    <submittedName>
        <fullName evidence="3">Uncharacterized protein</fullName>
    </submittedName>
</protein>